<sequence length="309" mass="34956">MSQWFFIINPAAGRGRGRRVWKAVQKELSKRGVEHRSFLTEHPGHAEVLARQISTMQDHKLKRLFVIGGDGTMHEVINGLKGIGQIELTFVPAGSYNDFSKGFAVKKTALLQEIKRQHRPLTRKFYAGSVNFFHDKAQSLYFLNHLSVGFDACVLKAAVNFPFSRALRFLRLRFLIYPLAHLYTAATFQPFTFVCTAGGERREFRNVWFVIAANHPYYGGGMKAAPSANPRESSFDIVIAEHLSFVSLYRFLFAMSFGRHINMDGVTILKEKEITFETPGKIPFHADGELIGTTPFRLTPGSEPLRIKS</sequence>
<evidence type="ECO:0000256" key="2">
    <source>
        <dbReference type="ARBA" id="ARBA00005983"/>
    </source>
</evidence>
<dbReference type="SMART" id="SM00046">
    <property type="entry name" value="DAGKc"/>
    <property type="match status" value="1"/>
</dbReference>
<dbReference type="Gene3D" id="2.60.200.40">
    <property type="match status" value="1"/>
</dbReference>
<comment type="similarity">
    <text evidence="2">Belongs to the diacylglycerol/lipid kinase family.</text>
</comment>
<evidence type="ECO:0000256" key="9">
    <source>
        <dbReference type="ARBA" id="ARBA00022842"/>
    </source>
</evidence>
<keyword evidence="10" id="KW-0443">Lipid metabolism</keyword>
<dbReference type="GO" id="GO:0004143">
    <property type="term" value="F:ATP-dependent diacylglycerol kinase activity"/>
    <property type="evidence" value="ECO:0007669"/>
    <property type="project" value="TreeGrafter"/>
</dbReference>
<keyword evidence="5" id="KW-0479">Metal-binding</keyword>
<dbReference type="Pfam" id="PF19279">
    <property type="entry name" value="YegS_C"/>
    <property type="match status" value="1"/>
</dbReference>
<name>A0A150F3I4_9BACI</name>
<dbReference type="PANTHER" id="PTHR12358:SF106">
    <property type="entry name" value="LIPID KINASE YEGS"/>
    <property type="match status" value="1"/>
</dbReference>
<feature type="domain" description="DAGKc" evidence="13">
    <location>
        <begin position="1"/>
        <end position="134"/>
    </location>
</feature>
<dbReference type="InterPro" id="IPR045540">
    <property type="entry name" value="YegS/DAGK_C"/>
</dbReference>
<reference evidence="15" key="1">
    <citation type="submission" date="2016-02" db="EMBL/GenBank/DDBJ databases">
        <authorList>
            <person name="Dunlap C."/>
        </authorList>
    </citation>
    <scope>NUCLEOTIDE SEQUENCE [LARGE SCALE GENOMIC DNA]</scope>
    <source>
        <strain evidence="15">NRRL B-41092</strain>
    </source>
</reference>
<evidence type="ECO:0000313" key="15">
    <source>
        <dbReference type="Proteomes" id="UP000075430"/>
    </source>
</evidence>
<dbReference type="NCBIfam" id="TIGR00147">
    <property type="entry name" value="YegS/Rv2252/BmrU family lipid kinase"/>
    <property type="match status" value="1"/>
</dbReference>
<evidence type="ECO:0000256" key="11">
    <source>
        <dbReference type="ARBA" id="ARBA00023209"/>
    </source>
</evidence>
<keyword evidence="4" id="KW-0808">Transferase</keyword>
<dbReference type="Pfam" id="PF00781">
    <property type="entry name" value="DAGK_cat"/>
    <property type="match status" value="1"/>
</dbReference>
<evidence type="ECO:0000313" key="14">
    <source>
        <dbReference type="EMBL" id="KXZ13741.1"/>
    </source>
</evidence>
<dbReference type="PROSITE" id="PS50146">
    <property type="entry name" value="DAGK"/>
    <property type="match status" value="1"/>
</dbReference>
<dbReference type="GO" id="GO:0005886">
    <property type="term" value="C:plasma membrane"/>
    <property type="evidence" value="ECO:0007669"/>
    <property type="project" value="TreeGrafter"/>
</dbReference>
<evidence type="ECO:0000256" key="8">
    <source>
        <dbReference type="ARBA" id="ARBA00022840"/>
    </source>
</evidence>
<dbReference type="RefSeq" id="WP_061523141.1">
    <property type="nucleotide sequence ID" value="NZ_JARLZY010000010.1"/>
</dbReference>
<evidence type="ECO:0000256" key="7">
    <source>
        <dbReference type="ARBA" id="ARBA00022777"/>
    </source>
</evidence>
<keyword evidence="6" id="KW-0547">Nucleotide-binding</keyword>
<protein>
    <submittedName>
        <fullName evidence="14">Lipid kinase</fullName>
    </submittedName>
</protein>
<dbReference type="GO" id="GO:0046872">
    <property type="term" value="F:metal ion binding"/>
    <property type="evidence" value="ECO:0007669"/>
    <property type="project" value="UniProtKB-KW"/>
</dbReference>
<dbReference type="OrthoDB" id="9786026at2"/>
<dbReference type="SUPFAM" id="SSF111331">
    <property type="entry name" value="NAD kinase/diacylglycerol kinase-like"/>
    <property type="match status" value="1"/>
</dbReference>
<keyword evidence="7 14" id="KW-0418">Kinase</keyword>
<dbReference type="InterPro" id="IPR001206">
    <property type="entry name" value="Diacylglycerol_kinase_cat_dom"/>
</dbReference>
<dbReference type="STRING" id="1793963.AXI58_04350"/>
<dbReference type="InterPro" id="IPR050187">
    <property type="entry name" value="Lipid_Phosphate_FormReg"/>
</dbReference>
<evidence type="ECO:0000256" key="12">
    <source>
        <dbReference type="ARBA" id="ARBA00023264"/>
    </source>
</evidence>
<dbReference type="PANTHER" id="PTHR12358">
    <property type="entry name" value="SPHINGOSINE KINASE"/>
    <property type="match status" value="1"/>
</dbReference>
<evidence type="ECO:0000256" key="1">
    <source>
        <dbReference type="ARBA" id="ARBA00001946"/>
    </source>
</evidence>
<keyword evidence="9" id="KW-0460">Magnesium</keyword>
<dbReference type="Gene3D" id="3.40.50.10330">
    <property type="entry name" value="Probable inorganic polyphosphate/atp-NAD kinase, domain 1"/>
    <property type="match status" value="1"/>
</dbReference>
<comment type="cofactor">
    <cofactor evidence="1">
        <name>Mg(2+)</name>
        <dbReference type="ChEBI" id="CHEBI:18420"/>
    </cofactor>
</comment>
<evidence type="ECO:0000256" key="10">
    <source>
        <dbReference type="ARBA" id="ARBA00023098"/>
    </source>
</evidence>
<evidence type="ECO:0000259" key="13">
    <source>
        <dbReference type="PROSITE" id="PS50146"/>
    </source>
</evidence>
<evidence type="ECO:0000256" key="3">
    <source>
        <dbReference type="ARBA" id="ARBA00022516"/>
    </source>
</evidence>
<gene>
    <name evidence="14" type="ORF">AXI58_04350</name>
</gene>
<dbReference type="InterPro" id="IPR016064">
    <property type="entry name" value="NAD/diacylglycerol_kinase_sf"/>
</dbReference>
<evidence type="ECO:0000256" key="4">
    <source>
        <dbReference type="ARBA" id="ARBA00022679"/>
    </source>
</evidence>
<proteinExistence type="inferred from homology"/>
<keyword evidence="15" id="KW-1185">Reference proteome</keyword>
<keyword evidence="3" id="KW-0444">Lipid biosynthesis</keyword>
<dbReference type="GO" id="GO:0005524">
    <property type="term" value="F:ATP binding"/>
    <property type="evidence" value="ECO:0007669"/>
    <property type="project" value="UniProtKB-KW"/>
</dbReference>
<comment type="caution">
    <text evidence="14">The sequence shown here is derived from an EMBL/GenBank/DDBJ whole genome shotgun (WGS) entry which is preliminary data.</text>
</comment>
<keyword evidence="8" id="KW-0067">ATP-binding</keyword>
<accession>A0A150F3I4</accession>
<organism evidence="14 15">
    <name type="scientific">Bacillus nakamurai</name>
    <dbReference type="NCBI Taxonomy" id="1793963"/>
    <lineage>
        <taxon>Bacteria</taxon>
        <taxon>Bacillati</taxon>
        <taxon>Bacillota</taxon>
        <taxon>Bacilli</taxon>
        <taxon>Bacillales</taxon>
        <taxon>Bacillaceae</taxon>
        <taxon>Bacillus</taxon>
    </lineage>
</organism>
<keyword evidence="11" id="KW-0594">Phospholipid biosynthesis</keyword>
<dbReference type="Proteomes" id="UP000075430">
    <property type="component" value="Unassembled WGS sequence"/>
</dbReference>
<evidence type="ECO:0000256" key="6">
    <source>
        <dbReference type="ARBA" id="ARBA00022741"/>
    </source>
</evidence>
<dbReference type="EMBL" id="LSBA01000037">
    <property type="protein sequence ID" value="KXZ13741.1"/>
    <property type="molecule type" value="Genomic_DNA"/>
</dbReference>
<dbReference type="InterPro" id="IPR005218">
    <property type="entry name" value="Diacylglycerol/lipid_kinase"/>
</dbReference>
<dbReference type="GO" id="GO:0008654">
    <property type="term" value="P:phospholipid biosynthetic process"/>
    <property type="evidence" value="ECO:0007669"/>
    <property type="project" value="UniProtKB-KW"/>
</dbReference>
<evidence type="ECO:0000256" key="5">
    <source>
        <dbReference type="ARBA" id="ARBA00022723"/>
    </source>
</evidence>
<dbReference type="AlphaFoldDB" id="A0A150F3I4"/>
<dbReference type="InterPro" id="IPR017438">
    <property type="entry name" value="ATP-NAD_kinase_N"/>
</dbReference>
<keyword evidence="12" id="KW-1208">Phospholipid metabolism</keyword>